<accession>A0A1Y1UL71</accession>
<feature type="compositionally biased region" description="Low complexity" evidence="1">
    <location>
        <begin position="427"/>
        <end position="440"/>
    </location>
</feature>
<dbReference type="EMBL" id="NBSH01000004">
    <property type="protein sequence ID" value="ORX38244.1"/>
    <property type="molecule type" value="Genomic_DNA"/>
</dbReference>
<evidence type="ECO:0000313" key="2">
    <source>
        <dbReference type="EMBL" id="ORX38244.1"/>
    </source>
</evidence>
<reference evidence="2 3" key="1">
    <citation type="submission" date="2017-03" db="EMBL/GenBank/DDBJ databases">
        <title>Widespread Adenine N6-methylation of Active Genes in Fungi.</title>
        <authorList>
            <consortium name="DOE Joint Genome Institute"/>
            <person name="Mondo S.J."/>
            <person name="Dannebaum R.O."/>
            <person name="Kuo R.C."/>
            <person name="Louie K.B."/>
            <person name="Bewick A.J."/>
            <person name="Labutti K."/>
            <person name="Haridas S."/>
            <person name="Kuo A."/>
            <person name="Salamov A."/>
            <person name="Ahrendt S.R."/>
            <person name="Lau R."/>
            <person name="Bowen B.P."/>
            <person name="Lipzen A."/>
            <person name="Sullivan W."/>
            <person name="Andreopoulos W.B."/>
            <person name="Clum A."/>
            <person name="Lindquist E."/>
            <person name="Daum C."/>
            <person name="Northen T.R."/>
            <person name="Ramamoorthy G."/>
            <person name="Schmitz R.J."/>
            <person name="Gryganskyi A."/>
            <person name="Culley D."/>
            <person name="Magnuson J."/>
            <person name="James T.Y."/>
            <person name="O'Malley M.A."/>
            <person name="Stajich J.E."/>
            <person name="Spatafora J.W."/>
            <person name="Visel A."/>
            <person name="Grigoriev I.V."/>
        </authorList>
    </citation>
    <scope>NUCLEOTIDE SEQUENCE [LARGE SCALE GENOMIC DNA]</scope>
    <source>
        <strain evidence="2 3">NRRL Y-17943</strain>
    </source>
</reference>
<organism evidence="2 3">
    <name type="scientific">Kockovaella imperatae</name>
    <dbReference type="NCBI Taxonomy" id="4999"/>
    <lineage>
        <taxon>Eukaryota</taxon>
        <taxon>Fungi</taxon>
        <taxon>Dikarya</taxon>
        <taxon>Basidiomycota</taxon>
        <taxon>Agaricomycotina</taxon>
        <taxon>Tremellomycetes</taxon>
        <taxon>Tremellales</taxon>
        <taxon>Cuniculitremaceae</taxon>
        <taxon>Kockovaella</taxon>
    </lineage>
</organism>
<protein>
    <submittedName>
        <fullName evidence="2">Uncharacterized protein</fullName>
    </submittedName>
</protein>
<name>A0A1Y1UL71_9TREE</name>
<feature type="compositionally biased region" description="Basic and acidic residues" evidence="1">
    <location>
        <begin position="403"/>
        <end position="423"/>
    </location>
</feature>
<sequence>MSESSSKSKYVPPHLRSRTGKASDPQTVTTQRPGSRDRVNGSGPSSSYSGSAYQQPGSNRSWTAQSQGSSSSRTSWSHGGQDPSPAYQQRGGSHDTGRWGQDTKHASRGARDQYPGSGRPSAYSGSGSGSNSRTPHTSPTLHVFGDSFVGPFKLLSDDGVKFQTFKGSSAKGLNNPKSLKQVSKELVPILNNLLAPPPFAYFPSSGRWALLIFGNVDLQINYLWQLQHKPINAQTFASNPSKGSAEDSASIAAPDGELDDTQHVLATATETSMKGSALGPDLFVKAVVSAYTAWLQREIVDGPIGQRIREGGKDSGSSRKRGTSKVLIAAALPPLVEDEVLPRIPEKYVERLEEDHAKRQEAMGKGDAESGPAERISKTPWARSKDTDPPVNDTLDGVSTLHISDDLDKGSDIRGRSQPETRDGQISPQSSSTESSNRSSMFDVSAMESSTHTTLTIPPSSPSARKSASSVDASDLAKDSGAKAESSKTSIEELLKYDPPLCTLPVRILMTNQYNRQLRTFCEAHPDIFSFIDITNAMLAGNYTSSPIGRADRSTWACPVDATNIHPLWEPTLPLWLEELKKVGVPTEGYRITVDAEETFRAYEADKRERTARQPWGKDGHAAAAAAADLSGTGDLEGGEKRRIKLRDE</sequence>
<feature type="compositionally biased region" description="Basic and acidic residues" evidence="1">
    <location>
        <begin position="356"/>
        <end position="368"/>
    </location>
</feature>
<dbReference type="OrthoDB" id="3153298at2759"/>
<dbReference type="InParanoid" id="A0A1Y1UL71"/>
<feature type="region of interest" description="Disordered" evidence="1">
    <location>
        <begin position="1"/>
        <end position="139"/>
    </location>
</feature>
<feature type="compositionally biased region" description="Polar residues" evidence="1">
    <location>
        <begin position="24"/>
        <end position="33"/>
    </location>
</feature>
<dbReference type="GeneID" id="33560870"/>
<feature type="region of interest" description="Disordered" evidence="1">
    <location>
        <begin position="356"/>
        <end position="489"/>
    </location>
</feature>
<dbReference type="AlphaFoldDB" id="A0A1Y1UL71"/>
<feature type="compositionally biased region" description="Basic and acidic residues" evidence="1">
    <location>
        <begin position="605"/>
        <end position="621"/>
    </location>
</feature>
<proteinExistence type="predicted"/>
<keyword evidence="3" id="KW-1185">Reference proteome</keyword>
<dbReference type="STRING" id="4999.A0A1Y1UL71"/>
<gene>
    <name evidence="2" type="ORF">BD324DRAFT_679998</name>
</gene>
<feature type="compositionally biased region" description="Polar residues" evidence="1">
    <location>
        <begin position="447"/>
        <end position="457"/>
    </location>
</feature>
<feature type="compositionally biased region" description="Basic and acidic residues" evidence="1">
    <location>
        <begin position="92"/>
        <end position="111"/>
    </location>
</feature>
<feature type="compositionally biased region" description="Basic and acidic residues" evidence="1">
    <location>
        <begin position="475"/>
        <end position="489"/>
    </location>
</feature>
<feature type="region of interest" description="Disordered" evidence="1">
    <location>
        <begin position="235"/>
        <end position="256"/>
    </location>
</feature>
<feature type="compositionally biased region" description="Low complexity" evidence="1">
    <location>
        <begin position="41"/>
        <end position="77"/>
    </location>
</feature>
<feature type="compositionally biased region" description="Basic and acidic residues" evidence="1">
    <location>
        <begin position="638"/>
        <end position="649"/>
    </location>
</feature>
<feature type="region of interest" description="Disordered" evidence="1">
    <location>
        <begin position="605"/>
        <end position="649"/>
    </location>
</feature>
<evidence type="ECO:0000313" key="3">
    <source>
        <dbReference type="Proteomes" id="UP000193218"/>
    </source>
</evidence>
<dbReference type="Proteomes" id="UP000193218">
    <property type="component" value="Unassembled WGS sequence"/>
</dbReference>
<comment type="caution">
    <text evidence="2">The sequence shown here is derived from an EMBL/GenBank/DDBJ whole genome shotgun (WGS) entry which is preliminary data.</text>
</comment>
<evidence type="ECO:0000256" key="1">
    <source>
        <dbReference type="SAM" id="MobiDB-lite"/>
    </source>
</evidence>
<feature type="compositionally biased region" description="Low complexity" evidence="1">
    <location>
        <begin position="116"/>
        <end position="132"/>
    </location>
</feature>
<dbReference type="RefSeq" id="XP_021872166.1">
    <property type="nucleotide sequence ID" value="XM_022019061.1"/>
</dbReference>